<evidence type="ECO:0000313" key="2">
    <source>
        <dbReference type="Proteomes" id="UP001152049"/>
    </source>
</evidence>
<sequence length="93" mass="9339">MSFAILDGPKSGASVAFAPVCIGQVCRAEDYGKPNGTAYTLASFDTLISIPSAGAIVGAEGGSYRGLITSAGLANVNSFSAHVVGPKDEVDMV</sequence>
<accession>A0A9W8SD65</accession>
<organism evidence="1 2">
    <name type="scientific">Fusarium torreyae</name>
    <dbReference type="NCBI Taxonomy" id="1237075"/>
    <lineage>
        <taxon>Eukaryota</taxon>
        <taxon>Fungi</taxon>
        <taxon>Dikarya</taxon>
        <taxon>Ascomycota</taxon>
        <taxon>Pezizomycotina</taxon>
        <taxon>Sordariomycetes</taxon>
        <taxon>Hypocreomycetidae</taxon>
        <taxon>Hypocreales</taxon>
        <taxon>Nectriaceae</taxon>
        <taxon>Fusarium</taxon>
    </lineage>
</organism>
<dbReference type="Proteomes" id="UP001152049">
    <property type="component" value="Unassembled WGS sequence"/>
</dbReference>
<dbReference type="AlphaFoldDB" id="A0A9W8SD65"/>
<comment type="caution">
    <text evidence="1">The sequence shown here is derived from an EMBL/GenBank/DDBJ whole genome shotgun (WGS) entry which is preliminary data.</text>
</comment>
<evidence type="ECO:0000313" key="1">
    <source>
        <dbReference type="EMBL" id="KAJ4268988.1"/>
    </source>
</evidence>
<dbReference type="OrthoDB" id="410267at2759"/>
<keyword evidence="2" id="KW-1185">Reference proteome</keyword>
<proteinExistence type="predicted"/>
<protein>
    <submittedName>
        <fullName evidence="1">Uncharacterized protein</fullName>
    </submittedName>
</protein>
<name>A0A9W8SD65_9HYPO</name>
<dbReference type="EMBL" id="JAOQAZ010000003">
    <property type="protein sequence ID" value="KAJ4268988.1"/>
    <property type="molecule type" value="Genomic_DNA"/>
</dbReference>
<gene>
    <name evidence="1" type="ORF">NW762_003060</name>
</gene>
<reference evidence="1" key="1">
    <citation type="submission" date="2022-09" db="EMBL/GenBank/DDBJ databases">
        <title>Fusarium specimens isolated from Avocado Roots.</title>
        <authorList>
            <person name="Stajich J."/>
            <person name="Roper C."/>
            <person name="Heimlech-Rivalta G."/>
        </authorList>
    </citation>
    <scope>NUCLEOTIDE SEQUENCE</scope>
    <source>
        <strain evidence="1">CF00136</strain>
    </source>
</reference>